<organism evidence="3 4">
    <name type="scientific">Wolfiporia cocos (strain MD-104)</name>
    <name type="common">Brown rot fungus</name>
    <dbReference type="NCBI Taxonomy" id="742152"/>
    <lineage>
        <taxon>Eukaryota</taxon>
        <taxon>Fungi</taxon>
        <taxon>Dikarya</taxon>
        <taxon>Basidiomycota</taxon>
        <taxon>Agaricomycotina</taxon>
        <taxon>Agaricomycetes</taxon>
        <taxon>Polyporales</taxon>
        <taxon>Phaeolaceae</taxon>
        <taxon>Wolfiporia</taxon>
    </lineage>
</organism>
<sequence length="388" mass="41817">MSLLSASVPSLPALSRGTTSDGSVTTSSGLSSGLCTPDDVEIAEEFFVRGAAKQGFGANAQVEDELSTPRPGYVLDEAALLEDFTSSSISPSKPRPLSRALERAKKLAERTWTVRKSLRKKNSRHVMGGEKVTSSAFYQSEDDAAGSNNTLAQASPTISCRAIREMSSDAELSRELSNVDFDPDDSREEGLQAYSSDVVAGLRDISLESTLEEHLKALDELPLDSGVAAQRQPLTVRRLSASFLRLLLFLPWCVAVGGTIIVAPRFLEHVAFAPGYIRPDTGTRRFGFWADCGIPHIVIFLATLAALAWWDLRDGVAVAAAVAAGFMYAWRDFRPDFSVPLGSDDRQSIYLVVTKVYLKEGFVMRSSIDRKDTGNAGDVGKGAPSGGD</sequence>
<feature type="transmembrane region" description="Helical" evidence="2">
    <location>
        <begin position="243"/>
        <end position="267"/>
    </location>
</feature>
<dbReference type="EMBL" id="KB468135">
    <property type="protein sequence ID" value="PCH42826.1"/>
    <property type="molecule type" value="Genomic_DNA"/>
</dbReference>
<dbReference type="AlphaFoldDB" id="A0A2H3JKU3"/>
<feature type="compositionally biased region" description="Low complexity" evidence="1">
    <location>
        <begin position="1"/>
        <end position="33"/>
    </location>
</feature>
<dbReference type="OMA" id="HICIFLA"/>
<accession>A0A2H3JKU3</accession>
<reference evidence="3 4" key="1">
    <citation type="journal article" date="2012" name="Science">
        <title>The Paleozoic origin of enzymatic lignin decomposition reconstructed from 31 fungal genomes.</title>
        <authorList>
            <person name="Floudas D."/>
            <person name="Binder M."/>
            <person name="Riley R."/>
            <person name="Barry K."/>
            <person name="Blanchette R.A."/>
            <person name="Henrissat B."/>
            <person name="Martinez A.T."/>
            <person name="Otillar R."/>
            <person name="Spatafora J.W."/>
            <person name="Yadav J.S."/>
            <person name="Aerts A."/>
            <person name="Benoit I."/>
            <person name="Boyd A."/>
            <person name="Carlson A."/>
            <person name="Copeland A."/>
            <person name="Coutinho P.M."/>
            <person name="de Vries R.P."/>
            <person name="Ferreira P."/>
            <person name="Findley K."/>
            <person name="Foster B."/>
            <person name="Gaskell J."/>
            <person name="Glotzer D."/>
            <person name="Gorecki P."/>
            <person name="Heitman J."/>
            <person name="Hesse C."/>
            <person name="Hori C."/>
            <person name="Igarashi K."/>
            <person name="Jurgens J.A."/>
            <person name="Kallen N."/>
            <person name="Kersten P."/>
            <person name="Kohler A."/>
            <person name="Kuees U."/>
            <person name="Kumar T.K.A."/>
            <person name="Kuo A."/>
            <person name="LaButti K."/>
            <person name="Larrondo L.F."/>
            <person name="Lindquist E."/>
            <person name="Ling A."/>
            <person name="Lombard V."/>
            <person name="Lucas S."/>
            <person name="Lundell T."/>
            <person name="Martin R."/>
            <person name="McLaughlin D.J."/>
            <person name="Morgenstern I."/>
            <person name="Morin E."/>
            <person name="Murat C."/>
            <person name="Nagy L.G."/>
            <person name="Nolan M."/>
            <person name="Ohm R.A."/>
            <person name="Patyshakuliyeva A."/>
            <person name="Rokas A."/>
            <person name="Ruiz-Duenas F.J."/>
            <person name="Sabat G."/>
            <person name="Salamov A."/>
            <person name="Samejima M."/>
            <person name="Schmutz J."/>
            <person name="Slot J.C."/>
            <person name="St John F."/>
            <person name="Stenlid J."/>
            <person name="Sun H."/>
            <person name="Sun S."/>
            <person name="Syed K."/>
            <person name="Tsang A."/>
            <person name="Wiebenga A."/>
            <person name="Young D."/>
            <person name="Pisabarro A."/>
            <person name="Eastwood D.C."/>
            <person name="Martin F."/>
            <person name="Cullen D."/>
            <person name="Grigoriev I.V."/>
            <person name="Hibbett D.S."/>
        </authorList>
    </citation>
    <scope>NUCLEOTIDE SEQUENCE [LARGE SCALE GENOMIC DNA]</scope>
    <source>
        <strain evidence="3 4">MD-104</strain>
    </source>
</reference>
<dbReference type="Proteomes" id="UP000218811">
    <property type="component" value="Unassembled WGS sequence"/>
</dbReference>
<keyword evidence="2" id="KW-1133">Transmembrane helix</keyword>
<keyword evidence="2" id="KW-0472">Membrane</keyword>
<evidence type="ECO:0000256" key="1">
    <source>
        <dbReference type="SAM" id="MobiDB-lite"/>
    </source>
</evidence>
<feature type="transmembrane region" description="Helical" evidence="2">
    <location>
        <begin position="288"/>
        <end position="310"/>
    </location>
</feature>
<name>A0A2H3JKU3_WOLCO</name>
<evidence type="ECO:0000256" key="2">
    <source>
        <dbReference type="SAM" id="Phobius"/>
    </source>
</evidence>
<feature type="region of interest" description="Disordered" evidence="1">
    <location>
        <begin position="1"/>
        <end position="34"/>
    </location>
</feature>
<evidence type="ECO:0000313" key="4">
    <source>
        <dbReference type="Proteomes" id="UP000218811"/>
    </source>
</evidence>
<keyword evidence="4" id="KW-1185">Reference proteome</keyword>
<protein>
    <submittedName>
        <fullName evidence="3">Uncharacterized protein</fullName>
    </submittedName>
</protein>
<proteinExistence type="predicted"/>
<gene>
    <name evidence="3" type="ORF">WOLCODRAFT_144225</name>
</gene>
<evidence type="ECO:0000313" key="3">
    <source>
        <dbReference type="EMBL" id="PCH42826.1"/>
    </source>
</evidence>
<keyword evidence="2" id="KW-0812">Transmembrane</keyword>
<dbReference type="OrthoDB" id="2752889at2759"/>